<dbReference type="AlphaFoldDB" id="A0A1G6B372"/>
<dbReference type="Gene3D" id="3.50.50.60">
    <property type="entry name" value="FAD/NAD(P)-binding domain"/>
    <property type="match status" value="2"/>
</dbReference>
<dbReference type="Gene3D" id="3.30.390.30">
    <property type="match status" value="1"/>
</dbReference>
<proteinExistence type="predicted"/>
<evidence type="ECO:0000256" key="2">
    <source>
        <dbReference type="ARBA" id="ARBA00022630"/>
    </source>
</evidence>
<dbReference type="STRING" id="665467.SAMN02982931_01170"/>
<dbReference type="OrthoDB" id="7809559at2"/>
<accession>A0A1G6B372</accession>
<reference evidence="7 8" key="1">
    <citation type="submission" date="2016-10" db="EMBL/GenBank/DDBJ databases">
        <authorList>
            <person name="de Groot N.N."/>
        </authorList>
    </citation>
    <scope>NUCLEOTIDE SEQUENCE [LARGE SCALE GENOMIC DNA]</scope>
    <source>
        <strain evidence="7 8">ATCC 35022</strain>
    </source>
</reference>
<dbReference type="EMBL" id="FMXQ01000002">
    <property type="protein sequence ID" value="SDB15108.1"/>
    <property type="molecule type" value="Genomic_DNA"/>
</dbReference>
<dbReference type="PANTHER" id="PTHR43557">
    <property type="entry name" value="APOPTOSIS-INDUCING FACTOR 1"/>
    <property type="match status" value="1"/>
</dbReference>
<dbReference type="GO" id="GO:0005737">
    <property type="term" value="C:cytoplasm"/>
    <property type="evidence" value="ECO:0007669"/>
    <property type="project" value="TreeGrafter"/>
</dbReference>
<keyword evidence="2" id="KW-0285">Flavoprotein</keyword>
<evidence type="ECO:0000256" key="4">
    <source>
        <dbReference type="ARBA" id="ARBA00023002"/>
    </source>
</evidence>
<keyword evidence="4" id="KW-0560">Oxidoreductase</keyword>
<dbReference type="InterPro" id="IPR023753">
    <property type="entry name" value="FAD/NAD-binding_dom"/>
</dbReference>
<dbReference type="PRINTS" id="PR00368">
    <property type="entry name" value="FADPNR"/>
</dbReference>
<keyword evidence="8" id="KW-1185">Reference proteome</keyword>
<dbReference type="RefSeq" id="WP_090875754.1">
    <property type="nucleotide sequence ID" value="NZ_FMXQ01000002.1"/>
</dbReference>
<dbReference type="GO" id="GO:0016651">
    <property type="term" value="F:oxidoreductase activity, acting on NAD(P)H"/>
    <property type="evidence" value="ECO:0007669"/>
    <property type="project" value="TreeGrafter"/>
</dbReference>
<dbReference type="SUPFAM" id="SSF51905">
    <property type="entry name" value="FAD/NAD(P)-binding domain"/>
    <property type="match status" value="1"/>
</dbReference>
<dbReference type="InterPro" id="IPR036188">
    <property type="entry name" value="FAD/NAD-bd_sf"/>
</dbReference>
<evidence type="ECO:0000256" key="1">
    <source>
        <dbReference type="ARBA" id="ARBA00001974"/>
    </source>
</evidence>
<dbReference type="PANTHER" id="PTHR43557:SF2">
    <property type="entry name" value="RIESKE DOMAIN-CONTAINING PROTEIN-RELATED"/>
    <property type="match status" value="1"/>
</dbReference>
<dbReference type="Pfam" id="PF14759">
    <property type="entry name" value="Reductase_C"/>
    <property type="match status" value="1"/>
</dbReference>
<keyword evidence="7" id="KW-0223">Dioxygenase</keyword>
<protein>
    <submittedName>
        <fullName evidence="7">3-phenylpropionate/trans-cinnamate dioxygenase ferredoxin reductase subunit</fullName>
    </submittedName>
</protein>
<dbReference type="SUPFAM" id="SSF55424">
    <property type="entry name" value="FAD/NAD-linked reductases, dimerisation (C-terminal) domain"/>
    <property type="match status" value="1"/>
</dbReference>
<organism evidence="7 8">
    <name type="scientific">Bauldia litoralis</name>
    <dbReference type="NCBI Taxonomy" id="665467"/>
    <lineage>
        <taxon>Bacteria</taxon>
        <taxon>Pseudomonadati</taxon>
        <taxon>Pseudomonadota</taxon>
        <taxon>Alphaproteobacteria</taxon>
        <taxon>Hyphomicrobiales</taxon>
        <taxon>Kaistiaceae</taxon>
        <taxon>Bauldia</taxon>
    </lineage>
</organism>
<name>A0A1G6B372_9HYPH</name>
<dbReference type="InterPro" id="IPR016156">
    <property type="entry name" value="FAD/NAD-linked_Rdtase_dimer_sf"/>
</dbReference>
<evidence type="ECO:0000259" key="6">
    <source>
        <dbReference type="Pfam" id="PF14759"/>
    </source>
</evidence>
<comment type="cofactor">
    <cofactor evidence="1">
        <name>FAD</name>
        <dbReference type="ChEBI" id="CHEBI:57692"/>
    </cofactor>
</comment>
<evidence type="ECO:0000313" key="7">
    <source>
        <dbReference type="EMBL" id="SDB15108.1"/>
    </source>
</evidence>
<evidence type="ECO:0000256" key="3">
    <source>
        <dbReference type="ARBA" id="ARBA00022827"/>
    </source>
</evidence>
<evidence type="ECO:0000259" key="5">
    <source>
        <dbReference type="Pfam" id="PF07992"/>
    </source>
</evidence>
<dbReference type="Pfam" id="PF07992">
    <property type="entry name" value="Pyr_redox_2"/>
    <property type="match status" value="1"/>
</dbReference>
<dbReference type="GO" id="GO:0051213">
    <property type="term" value="F:dioxygenase activity"/>
    <property type="evidence" value="ECO:0007669"/>
    <property type="project" value="UniProtKB-KW"/>
</dbReference>
<dbReference type="InterPro" id="IPR028202">
    <property type="entry name" value="Reductase_C"/>
</dbReference>
<gene>
    <name evidence="7" type="ORF">SAMN02982931_01170</name>
</gene>
<keyword evidence="3" id="KW-0274">FAD</keyword>
<sequence length="415" mass="43686">MTDERAMVIVGAGHAGGRAAHALREAGWAGPIIMLGTDTHAPHERPPLSKEMLIGTKAAADCALFDADFYRANAIDLRLDTTAESIDRENRILTLGDGSQVAYQRLLLATGAEPRRLPVPGATLDGVHYLREIDDSLALAAGLKPGAHIVIIGGGFIGLEVAANALALGCEVTVVETGERLLMRAVPPQIEARMRDRHGEAGVTLRLGRQAAEILGDDRVTGVRLDDGSEIACDLVLVSIGAIPRIGLAEAAGLAVDNGIVAGPTLQTSDPNIFAAGDVCAFDHPLYGARIRLESWKNAEEQGPIAARNMLGGSEECATAPWMWSDQYDMTIQIAGLPDRGVNAVERPLDDGAVVVFHLADDGRLVGASGYGASGTIGRVIRIGQMMIERGLYPDPAALADPAVNLKALMRQQAA</sequence>
<evidence type="ECO:0000313" key="8">
    <source>
        <dbReference type="Proteomes" id="UP000199071"/>
    </source>
</evidence>
<feature type="domain" description="Reductase C-terminal" evidence="6">
    <location>
        <begin position="322"/>
        <end position="410"/>
    </location>
</feature>
<dbReference type="PRINTS" id="PR00411">
    <property type="entry name" value="PNDRDTASEI"/>
</dbReference>
<feature type="domain" description="FAD/NAD(P)-binding" evidence="5">
    <location>
        <begin position="7"/>
        <end position="303"/>
    </location>
</feature>
<dbReference type="InterPro" id="IPR050446">
    <property type="entry name" value="FAD-oxidoreductase/Apoptosis"/>
</dbReference>
<dbReference type="Proteomes" id="UP000199071">
    <property type="component" value="Unassembled WGS sequence"/>
</dbReference>